<dbReference type="KEGG" id="talb:FTW19_21800"/>
<dbReference type="SUPFAM" id="SSF82866">
    <property type="entry name" value="Multidrug efflux transporter AcrB transmembrane domain"/>
    <property type="match status" value="2"/>
</dbReference>
<dbReference type="Gene3D" id="3.30.2090.10">
    <property type="entry name" value="Multidrug efflux transporter AcrB TolC docking domain, DN and DC subdomains"/>
    <property type="match status" value="2"/>
</dbReference>
<dbReference type="EMBL" id="CP042806">
    <property type="protein sequence ID" value="QEE30385.1"/>
    <property type="molecule type" value="Genomic_DNA"/>
</dbReference>
<protein>
    <submittedName>
        <fullName evidence="2">Efflux RND transporter permease subunit</fullName>
    </submittedName>
</protein>
<keyword evidence="1" id="KW-0812">Transmembrane</keyword>
<feature type="transmembrane region" description="Helical" evidence="1">
    <location>
        <begin position="347"/>
        <end position="363"/>
    </location>
</feature>
<gene>
    <name evidence="2" type="ORF">FTW19_21800</name>
</gene>
<sequence length="1039" mass="112136">MSVLAEKVQANTEKPFWLERYRSSIFFFLIVLSLAGIYASQKVPISVFPETNFPRVVIGVDNGVMPVEQMQVTITKPIEDAMNSVPGLATVRSNTSRGSAEVSLFFDWNMDMFRTLQLVDAALSKVRQTLPATAVITTNRLTFATFPIIGYSLTSDTLSQTELWELATYTLKPPLNRVSGVSMVTVQGGKVPEFHIVPNMARLQATNVTILDIVNAVQASNIVDSPGLYEENHQLILGLVGAQAHDADQLGHLVVKATASGTAVRVSDVATVQPGVLPVYTTVTADNHAAVLLNITRQPSSNTVAVADAVAAQVEQLKRNLPAGVQMKLYYDQAELVRESIRSVRDAIMIGLLLACVILFLFLGDWSSSLVAGLVIPVTVAITVLVLWTIGQSFNLMTLGGLAAAIGLVIDDAIVVVENIVLHRDTGESRASAARLALKEISAPLVGSTITPVVVFLPLVSVTGVTGSFFRALAITMTVALLTSLLLAVTWTPALSLALLRDRKNGEEGERHEEHHGKLMTRVIATHHRVLAWSLARPVMLLGICGLLVAGTYAGYRVLGSDLLPEMDEGGFILDYIMPAGSSLTETNRVLEHVNRILHSMPEVESTSRRTGLQMGLAAVTEANTGDMTVRLKKDRDRGIDEVIADARAQIKKAEPELDVEFIQVLQDMINDLSNAPEPIQIKLFCDNFAVLNDVAPRVGDAISKIPGVVSVENGIENTISGSGTNFQVDPVVAARMGFTPQEVAEDATSILDGVNPTDPLIANGRPYTIRVRLGDETRKSLDAMQNTVFNSATGKLATLGSLAQVTQLPPQNQIRRENLQRLVTVTAQLQGTDLGSAIARVQQTVDAMHLPSSVRIEYGGTYQEQQQSFHQLLQVLLLSLALVFGVLLMEFRNLYAPTAILTSSVLSISGVVLALLVTRTTFNVASFMGLIMVIGIVAKNGILLLDADERYRREGGSPYDAMLHAAQRRLRPILMTATAAICGMLPLAFALGSGSQMLQPLAISVIGGLVVSMLLSLIVTPVVYYLLTAHRHDEAKQV</sequence>
<dbReference type="RefSeq" id="WP_147649668.1">
    <property type="nucleotide sequence ID" value="NZ_CP042806.1"/>
</dbReference>
<reference evidence="2 3" key="1">
    <citation type="submission" date="2019-08" db="EMBL/GenBank/DDBJ databases">
        <title>Complete genome sequence of Terriglobus albidus strain ORNL.</title>
        <authorList>
            <person name="Podar M."/>
        </authorList>
    </citation>
    <scope>NUCLEOTIDE SEQUENCE [LARGE SCALE GENOMIC DNA]</scope>
    <source>
        <strain evidence="2 3">ORNL</strain>
    </source>
</reference>
<feature type="transmembrane region" description="Helical" evidence="1">
    <location>
        <begin position="899"/>
        <end position="919"/>
    </location>
</feature>
<proteinExistence type="predicted"/>
<dbReference type="Gene3D" id="3.30.70.1440">
    <property type="entry name" value="Multidrug efflux transporter AcrB pore domain"/>
    <property type="match status" value="1"/>
</dbReference>
<keyword evidence="3" id="KW-1185">Reference proteome</keyword>
<feature type="transmembrane region" description="Helical" evidence="1">
    <location>
        <begin position="396"/>
        <end position="421"/>
    </location>
</feature>
<evidence type="ECO:0000256" key="1">
    <source>
        <dbReference type="SAM" id="Phobius"/>
    </source>
</evidence>
<dbReference type="InterPro" id="IPR027463">
    <property type="entry name" value="AcrB_DN_DC_subdom"/>
</dbReference>
<dbReference type="Pfam" id="PF00873">
    <property type="entry name" value="ACR_tran"/>
    <property type="match status" value="1"/>
</dbReference>
<dbReference type="Proteomes" id="UP000321820">
    <property type="component" value="Chromosome"/>
</dbReference>
<dbReference type="Gene3D" id="3.30.70.1320">
    <property type="entry name" value="Multidrug efflux transporter AcrB pore domain like"/>
    <property type="match status" value="1"/>
</dbReference>
<accession>A0A5B9EGW8</accession>
<dbReference type="GO" id="GO:0042910">
    <property type="term" value="F:xenobiotic transmembrane transporter activity"/>
    <property type="evidence" value="ECO:0007669"/>
    <property type="project" value="TreeGrafter"/>
</dbReference>
<evidence type="ECO:0000313" key="3">
    <source>
        <dbReference type="Proteomes" id="UP000321820"/>
    </source>
</evidence>
<feature type="transmembrane region" description="Helical" evidence="1">
    <location>
        <begin position="370"/>
        <end position="390"/>
    </location>
</feature>
<dbReference type="Gene3D" id="1.20.1640.10">
    <property type="entry name" value="Multidrug efflux transporter AcrB transmembrane domain"/>
    <property type="match status" value="2"/>
</dbReference>
<dbReference type="PANTHER" id="PTHR32063">
    <property type="match status" value="1"/>
</dbReference>
<evidence type="ECO:0000313" key="2">
    <source>
        <dbReference type="EMBL" id="QEE30385.1"/>
    </source>
</evidence>
<name>A0A5B9EGW8_9BACT</name>
<feature type="transmembrane region" description="Helical" evidence="1">
    <location>
        <begin position="472"/>
        <end position="500"/>
    </location>
</feature>
<feature type="transmembrane region" description="Helical" evidence="1">
    <location>
        <begin position="973"/>
        <end position="992"/>
    </location>
</feature>
<dbReference type="SUPFAM" id="SSF82714">
    <property type="entry name" value="Multidrug efflux transporter AcrB TolC docking domain, DN and DC subdomains"/>
    <property type="match status" value="2"/>
</dbReference>
<dbReference type="PRINTS" id="PR00702">
    <property type="entry name" value="ACRIFLAVINRP"/>
</dbReference>
<feature type="transmembrane region" description="Helical" evidence="1">
    <location>
        <begin position="925"/>
        <end position="946"/>
    </location>
</feature>
<dbReference type="GO" id="GO:0005886">
    <property type="term" value="C:plasma membrane"/>
    <property type="evidence" value="ECO:0007669"/>
    <property type="project" value="TreeGrafter"/>
</dbReference>
<dbReference type="InterPro" id="IPR001036">
    <property type="entry name" value="Acrflvin-R"/>
</dbReference>
<keyword evidence="1" id="KW-1133">Transmembrane helix</keyword>
<keyword evidence="1" id="KW-0472">Membrane</keyword>
<dbReference type="AlphaFoldDB" id="A0A5B9EGW8"/>
<feature type="transmembrane region" description="Helical" evidence="1">
    <location>
        <begin position="21"/>
        <end position="39"/>
    </location>
</feature>
<dbReference type="SUPFAM" id="SSF82693">
    <property type="entry name" value="Multidrug efflux transporter AcrB pore domain, PN1, PN2, PC1 and PC2 subdomains"/>
    <property type="match status" value="3"/>
</dbReference>
<dbReference type="OrthoDB" id="9758297at2"/>
<dbReference type="PANTHER" id="PTHR32063:SF0">
    <property type="entry name" value="SWARMING MOTILITY PROTEIN SWRC"/>
    <property type="match status" value="1"/>
</dbReference>
<dbReference type="Gene3D" id="3.30.70.1430">
    <property type="entry name" value="Multidrug efflux transporter AcrB pore domain"/>
    <property type="match status" value="2"/>
</dbReference>
<organism evidence="2 3">
    <name type="scientific">Terriglobus albidus</name>
    <dbReference type="NCBI Taxonomy" id="1592106"/>
    <lineage>
        <taxon>Bacteria</taxon>
        <taxon>Pseudomonadati</taxon>
        <taxon>Acidobacteriota</taxon>
        <taxon>Terriglobia</taxon>
        <taxon>Terriglobales</taxon>
        <taxon>Acidobacteriaceae</taxon>
        <taxon>Terriglobus</taxon>
    </lineage>
</organism>
<feature type="transmembrane region" description="Helical" evidence="1">
    <location>
        <begin position="1004"/>
        <end position="1028"/>
    </location>
</feature>
<feature type="transmembrane region" description="Helical" evidence="1">
    <location>
        <begin position="441"/>
        <end position="460"/>
    </location>
</feature>
<feature type="transmembrane region" description="Helical" evidence="1">
    <location>
        <begin position="530"/>
        <end position="556"/>
    </location>
</feature>
<feature type="transmembrane region" description="Helical" evidence="1">
    <location>
        <begin position="873"/>
        <end position="892"/>
    </location>
</feature>